<comment type="caution">
    <text evidence="1">The sequence shown here is derived from an EMBL/GenBank/DDBJ whole genome shotgun (WGS) entry which is preliminary data.</text>
</comment>
<keyword evidence="2" id="KW-1185">Reference proteome</keyword>
<proteinExistence type="predicted"/>
<organism evidence="1 2">
    <name type="scientific">Colletotrichum tanaceti</name>
    <dbReference type="NCBI Taxonomy" id="1306861"/>
    <lineage>
        <taxon>Eukaryota</taxon>
        <taxon>Fungi</taxon>
        <taxon>Dikarya</taxon>
        <taxon>Ascomycota</taxon>
        <taxon>Pezizomycotina</taxon>
        <taxon>Sordariomycetes</taxon>
        <taxon>Hypocreomycetidae</taxon>
        <taxon>Glomerellales</taxon>
        <taxon>Glomerellaceae</taxon>
        <taxon>Colletotrichum</taxon>
        <taxon>Colletotrichum destructivum species complex</taxon>
    </lineage>
</organism>
<reference evidence="1 2" key="1">
    <citation type="journal article" date="2019" name="PLoS ONE">
        <title>Comparative genome analysis indicates high evolutionary potential of pathogenicity genes in Colletotrichum tanaceti.</title>
        <authorList>
            <person name="Lelwala R.V."/>
            <person name="Korhonen P.K."/>
            <person name="Young N.D."/>
            <person name="Scott J.B."/>
            <person name="Ades P.A."/>
            <person name="Gasser R.B."/>
            <person name="Taylor P.W.J."/>
        </authorList>
    </citation>
    <scope>NUCLEOTIDE SEQUENCE [LARGE SCALE GENOMIC DNA]</scope>
    <source>
        <strain evidence="1">BRIP57314</strain>
    </source>
</reference>
<dbReference type="EMBL" id="PJEX01000283">
    <property type="protein sequence ID" value="TKW51764.1"/>
    <property type="molecule type" value="Genomic_DNA"/>
</dbReference>
<name>A0A4U6X948_9PEZI</name>
<dbReference type="AlphaFoldDB" id="A0A4U6X948"/>
<accession>A0A4U6X948</accession>
<protein>
    <submittedName>
        <fullName evidence="1">Uncharacterized protein</fullName>
    </submittedName>
</protein>
<evidence type="ECO:0000313" key="1">
    <source>
        <dbReference type="EMBL" id="TKW51764.1"/>
    </source>
</evidence>
<dbReference type="Proteomes" id="UP000310108">
    <property type="component" value="Unassembled WGS sequence"/>
</dbReference>
<sequence>MNAYGNTGVGADAGAGNDDDLAGFEKRVGDPLQKSILGGGDLGGGHSERVLESAHWTGSGVAC</sequence>
<evidence type="ECO:0000313" key="2">
    <source>
        <dbReference type="Proteomes" id="UP000310108"/>
    </source>
</evidence>
<gene>
    <name evidence="1" type="ORF">CTA1_10078</name>
</gene>